<dbReference type="RefSeq" id="WP_155704375.1">
    <property type="nucleotide sequence ID" value="NZ_CP034235.1"/>
</dbReference>
<name>A0A6B8RUH9_9BACL</name>
<feature type="chain" id="PRO_5025602600" description="Copper amine oxidase-like N-terminal domain-containing protein" evidence="1">
    <location>
        <begin position="25"/>
        <end position="271"/>
    </location>
</feature>
<feature type="signal peptide" evidence="1">
    <location>
        <begin position="1"/>
        <end position="24"/>
    </location>
</feature>
<proteinExistence type="predicted"/>
<dbReference type="AlphaFoldDB" id="A0A6B8RUH9"/>
<protein>
    <recommendedName>
        <fullName evidence="2">Copper amine oxidase-like N-terminal domain-containing protein</fullName>
    </recommendedName>
</protein>
<sequence>MNKKVFIISVSLALILGMGAGVKAGPIIEDVKAYINHDMKMTLNGKEWVAKDPDGITLNPIIYNGSTYLPLRTMGALTGLGIDWDSKSKTILMTTKAEAAVSGEPYKDAIDYGIVEYPLKAFEIYSTSLFDPTEVIPKANNFTYEFTNKLAPNQSVPTRNFFVNYLLFGDAKRLKGAFQAYSISADSYVQYTVSDVATKKKLYSSPSIYTNSAPEKFDIDVTGVNEFQIEATVVLRSDNTLTAMVQALTIVADKSIPESSFEIERSKEYHN</sequence>
<organism evidence="3 4">
    <name type="scientific">Paenibacillus psychroresistens</name>
    <dbReference type="NCBI Taxonomy" id="1778678"/>
    <lineage>
        <taxon>Bacteria</taxon>
        <taxon>Bacillati</taxon>
        <taxon>Bacillota</taxon>
        <taxon>Bacilli</taxon>
        <taxon>Bacillales</taxon>
        <taxon>Paenibacillaceae</taxon>
        <taxon>Paenibacillus</taxon>
    </lineage>
</organism>
<dbReference type="OrthoDB" id="337615at2"/>
<dbReference type="Proteomes" id="UP000426246">
    <property type="component" value="Chromosome"/>
</dbReference>
<gene>
    <name evidence="3" type="ORF">EHS13_32585</name>
</gene>
<accession>A0A6B8RUH9</accession>
<evidence type="ECO:0000313" key="3">
    <source>
        <dbReference type="EMBL" id="QGQ99265.1"/>
    </source>
</evidence>
<dbReference type="Pfam" id="PF07833">
    <property type="entry name" value="Cu_amine_oxidN1"/>
    <property type="match status" value="1"/>
</dbReference>
<dbReference type="KEGG" id="ppsc:EHS13_32585"/>
<feature type="domain" description="Copper amine oxidase-like N-terminal" evidence="2">
    <location>
        <begin position="57"/>
        <end position="96"/>
    </location>
</feature>
<dbReference type="InterPro" id="IPR012854">
    <property type="entry name" value="Cu_amine_oxidase-like_N"/>
</dbReference>
<keyword evidence="4" id="KW-1185">Reference proteome</keyword>
<reference evidence="4" key="1">
    <citation type="submission" date="2018-11" db="EMBL/GenBank/DDBJ databases">
        <title>Complete genome sequence of Paenibacillus sp. ML311-T8.</title>
        <authorList>
            <person name="Nam Y.-D."/>
            <person name="Kang J."/>
            <person name="Chung W.-H."/>
            <person name="Park Y.S."/>
        </authorList>
    </citation>
    <scope>NUCLEOTIDE SEQUENCE [LARGE SCALE GENOMIC DNA]</scope>
    <source>
        <strain evidence="4">ML311-T8</strain>
    </source>
</reference>
<keyword evidence="1" id="KW-0732">Signal</keyword>
<dbReference type="EMBL" id="CP034235">
    <property type="protein sequence ID" value="QGQ99265.1"/>
    <property type="molecule type" value="Genomic_DNA"/>
</dbReference>
<evidence type="ECO:0000256" key="1">
    <source>
        <dbReference type="SAM" id="SignalP"/>
    </source>
</evidence>
<evidence type="ECO:0000259" key="2">
    <source>
        <dbReference type="Pfam" id="PF07833"/>
    </source>
</evidence>
<evidence type="ECO:0000313" key="4">
    <source>
        <dbReference type="Proteomes" id="UP000426246"/>
    </source>
</evidence>